<dbReference type="InterPro" id="IPR001878">
    <property type="entry name" value="Znf_CCHC"/>
</dbReference>
<reference evidence="21 22" key="1">
    <citation type="submission" date="2019-05" db="EMBL/GenBank/DDBJ databases">
        <title>Mikania micrantha, genome provides insights into the molecular mechanism of rapid growth.</title>
        <authorList>
            <person name="Liu B."/>
        </authorList>
    </citation>
    <scope>NUCLEOTIDE SEQUENCE [LARGE SCALE GENOMIC DNA]</scope>
    <source>
        <strain evidence="21">NLD-2019</strain>
        <tissue evidence="21">Leaf</tissue>
    </source>
</reference>
<accession>A0A5N6N7R3</accession>
<dbReference type="GO" id="GO:0004190">
    <property type="term" value="F:aspartic-type endopeptidase activity"/>
    <property type="evidence" value="ECO:0007669"/>
    <property type="project" value="UniProtKB-KW"/>
</dbReference>
<dbReference type="Pfam" id="PF00098">
    <property type="entry name" value="zf-CCHC"/>
    <property type="match status" value="1"/>
</dbReference>
<feature type="domain" description="CCHC-type" evidence="18">
    <location>
        <begin position="279"/>
        <end position="295"/>
    </location>
</feature>
<feature type="region of interest" description="Disordered" evidence="17">
    <location>
        <begin position="292"/>
        <end position="314"/>
    </location>
</feature>
<keyword evidence="12" id="KW-0695">RNA-directed DNA polymerase</keyword>
<evidence type="ECO:0000259" key="19">
    <source>
        <dbReference type="PROSITE" id="PS50878"/>
    </source>
</evidence>
<dbReference type="InterPro" id="IPR012337">
    <property type="entry name" value="RNaseH-like_sf"/>
</dbReference>
<keyword evidence="4" id="KW-0548">Nucleotidyltransferase</keyword>
<evidence type="ECO:0000313" key="22">
    <source>
        <dbReference type="Proteomes" id="UP000326396"/>
    </source>
</evidence>
<feature type="region of interest" description="Disordered" evidence="17">
    <location>
        <begin position="1"/>
        <end position="46"/>
    </location>
</feature>
<keyword evidence="13" id="KW-0239">DNA-directed DNA polymerase</keyword>
<dbReference type="InterPro" id="IPR041588">
    <property type="entry name" value="Integrase_H2C2"/>
</dbReference>
<dbReference type="GO" id="GO:0004519">
    <property type="term" value="F:endonuclease activity"/>
    <property type="evidence" value="ECO:0007669"/>
    <property type="project" value="UniProtKB-KW"/>
</dbReference>
<keyword evidence="14" id="KW-0238">DNA-binding</keyword>
<dbReference type="Gene3D" id="2.40.70.10">
    <property type="entry name" value="Acid Proteases"/>
    <property type="match status" value="1"/>
</dbReference>
<dbReference type="Gene3D" id="3.30.420.10">
    <property type="entry name" value="Ribonuclease H-like superfamily/Ribonuclease H"/>
    <property type="match status" value="1"/>
</dbReference>
<keyword evidence="11" id="KW-0229">DNA integration</keyword>
<evidence type="ECO:0000256" key="16">
    <source>
        <dbReference type="PROSITE-ProRule" id="PRU00047"/>
    </source>
</evidence>
<dbReference type="FunFam" id="3.30.420.10:FF:000032">
    <property type="entry name" value="Retrovirus-related Pol polyprotein from transposon 297-like Protein"/>
    <property type="match status" value="1"/>
</dbReference>
<evidence type="ECO:0000256" key="13">
    <source>
        <dbReference type="ARBA" id="ARBA00022932"/>
    </source>
</evidence>
<dbReference type="FunFam" id="3.10.20.370:FF:000001">
    <property type="entry name" value="Retrovirus-related Pol polyprotein from transposon 17.6-like protein"/>
    <property type="match status" value="1"/>
</dbReference>
<keyword evidence="16" id="KW-0863">Zinc-finger</keyword>
<evidence type="ECO:0000256" key="9">
    <source>
        <dbReference type="ARBA" id="ARBA00022801"/>
    </source>
</evidence>
<dbReference type="GO" id="GO:0015074">
    <property type="term" value="P:DNA integration"/>
    <property type="evidence" value="ECO:0007669"/>
    <property type="project" value="UniProtKB-KW"/>
</dbReference>
<dbReference type="PROSITE" id="PS50158">
    <property type="entry name" value="ZF_CCHC"/>
    <property type="match status" value="1"/>
</dbReference>
<dbReference type="CDD" id="cd01647">
    <property type="entry name" value="RT_LTR"/>
    <property type="match status" value="1"/>
</dbReference>
<dbReference type="InterPro" id="IPR001969">
    <property type="entry name" value="Aspartic_peptidase_AS"/>
</dbReference>
<dbReference type="PROSITE" id="PS50994">
    <property type="entry name" value="INTEGRASE"/>
    <property type="match status" value="1"/>
</dbReference>
<evidence type="ECO:0000256" key="14">
    <source>
        <dbReference type="ARBA" id="ARBA00023125"/>
    </source>
</evidence>
<dbReference type="FunFam" id="3.10.10.10:FF:000007">
    <property type="entry name" value="Retrovirus-related Pol polyprotein from transposon 17.6-like Protein"/>
    <property type="match status" value="1"/>
</dbReference>
<dbReference type="InterPro" id="IPR001584">
    <property type="entry name" value="Integrase_cat-core"/>
</dbReference>
<dbReference type="InterPro" id="IPR016197">
    <property type="entry name" value="Chromo-like_dom_sf"/>
</dbReference>
<dbReference type="EMBL" id="SZYD01000013">
    <property type="protein sequence ID" value="KAD4385826.1"/>
    <property type="molecule type" value="Genomic_DNA"/>
</dbReference>
<keyword evidence="15" id="KW-0233">DNA recombination</keyword>
<dbReference type="GO" id="GO:0003887">
    <property type="term" value="F:DNA-directed DNA polymerase activity"/>
    <property type="evidence" value="ECO:0007669"/>
    <property type="project" value="UniProtKB-KW"/>
</dbReference>
<dbReference type="GO" id="GO:0003677">
    <property type="term" value="F:DNA binding"/>
    <property type="evidence" value="ECO:0007669"/>
    <property type="project" value="UniProtKB-KW"/>
</dbReference>
<dbReference type="Proteomes" id="UP000326396">
    <property type="component" value="Linkage Group LG3"/>
</dbReference>
<dbReference type="SUPFAM" id="SSF57756">
    <property type="entry name" value="Retrovirus zinc finger-like domains"/>
    <property type="match status" value="1"/>
</dbReference>
<evidence type="ECO:0000256" key="3">
    <source>
        <dbReference type="ARBA" id="ARBA00022679"/>
    </source>
</evidence>
<evidence type="ECO:0000256" key="5">
    <source>
        <dbReference type="ARBA" id="ARBA00022722"/>
    </source>
</evidence>
<dbReference type="Pfam" id="PF17921">
    <property type="entry name" value="Integrase_H2C2"/>
    <property type="match status" value="1"/>
</dbReference>
<dbReference type="Pfam" id="PF24626">
    <property type="entry name" value="SH3_Tf2-1"/>
    <property type="match status" value="1"/>
</dbReference>
<keyword evidence="16" id="KW-0862">Zinc</keyword>
<dbReference type="SUPFAM" id="SSF50630">
    <property type="entry name" value="Acid proteases"/>
    <property type="match status" value="1"/>
</dbReference>
<dbReference type="FunFam" id="3.30.70.270:FF:000020">
    <property type="entry name" value="Transposon Tf2-6 polyprotein-like Protein"/>
    <property type="match status" value="1"/>
</dbReference>
<feature type="domain" description="Reverse transcriptase" evidence="19">
    <location>
        <begin position="557"/>
        <end position="736"/>
    </location>
</feature>
<dbReference type="InterPro" id="IPR041373">
    <property type="entry name" value="RT_RNaseH"/>
</dbReference>
<evidence type="ECO:0000259" key="20">
    <source>
        <dbReference type="PROSITE" id="PS50994"/>
    </source>
</evidence>
<dbReference type="GO" id="GO:0006310">
    <property type="term" value="P:DNA recombination"/>
    <property type="evidence" value="ECO:0007669"/>
    <property type="project" value="UniProtKB-KW"/>
</dbReference>
<dbReference type="PROSITE" id="PS00141">
    <property type="entry name" value="ASP_PROTEASE"/>
    <property type="match status" value="1"/>
</dbReference>
<keyword evidence="9" id="KW-0378">Hydrolase</keyword>
<dbReference type="PROSITE" id="PS50878">
    <property type="entry name" value="RT_POL"/>
    <property type="match status" value="1"/>
</dbReference>
<dbReference type="SUPFAM" id="SSF53098">
    <property type="entry name" value="Ribonuclease H-like"/>
    <property type="match status" value="1"/>
</dbReference>
<dbReference type="EC" id="2.7.7.49" evidence="1"/>
<evidence type="ECO:0000256" key="2">
    <source>
        <dbReference type="ARBA" id="ARBA00022670"/>
    </source>
</evidence>
<feature type="compositionally biased region" description="Basic and acidic residues" evidence="17">
    <location>
        <begin position="304"/>
        <end position="314"/>
    </location>
</feature>
<feature type="compositionally biased region" description="Basic residues" evidence="17">
    <location>
        <begin position="1"/>
        <end position="12"/>
    </location>
</feature>
<feature type="compositionally biased region" description="Basic and acidic residues" evidence="17">
    <location>
        <begin position="237"/>
        <end position="257"/>
    </location>
</feature>
<keyword evidence="22" id="KW-1185">Reference proteome</keyword>
<dbReference type="InterPro" id="IPR036397">
    <property type="entry name" value="RNaseH_sf"/>
</dbReference>
<dbReference type="OrthoDB" id="1738613at2759"/>
<dbReference type="InterPro" id="IPR043502">
    <property type="entry name" value="DNA/RNA_pol_sf"/>
</dbReference>
<evidence type="ECO:0000256" key="7">
    <source>
        <dbReference type="ARBA" id="ARBA00022750"/>
    </source>
</evidence>
<dbReference type="CDD" id="cd09274">
    <property type="entry name" value="RNase_HI_RT_Ty3"/>
    <property type="match status" value="1"/>
</dbReference>
<dbReference type="GO" id="GO:0003964">
    <property type="term" value="F:RNA-directed DNA polymerase activity"/>
    <property type="evidence" value="ECO:0007669"/>
    <property type="project" value="UniProtKB-KW"/>
</dbReference>
<organism evidence="21 22">
    <name type="scientific">Mikania micrantha</name>
    <name type="common">bitter vine</name>
    <dbReference type="NCBI Taxonomy" id="192012"/>
    <lineage>
        <taxon>Eukaryota</taxon>
        <taxon>Viridiplantae</taxon>
        <taxon>Streptophyta</taxon>
        <taxon>Embryophyta</taxon>
        <taxon>Tracheophyta</taxon>
        <taxon>Spermatophyta</taxon>
        <taxon>Magnoliopsida</taxon>
        <taxon>eudicotyledons</taxon>
        <taxon>Gunneridae</taxon>
        <taxon>Pentapetalae</taxon>
        <taxon>asterids</taxon>
        <taxon>campanulids</taxon>
        <taxon>Asterales</taxon>
        <taxon>Asteraceae</taxon>
        <taxon>Asteroideae</taxon>
        <taxon>Heliantheae alliance</taxon>
        <taxon>Eupatorieae</taxon>
        <taxon>Mikania</taxon>
    </lineage>
</organism>
<dbReference type="Gene3D" id="1.10.340.70">
    <property type="match status" value="1"/>
</dbReference>
<keyword evidence="3" id="KW-0808">Transferase</keyword>
<dbReference type="Pfam" id="PF08284">
    <property type="entry name" value="RVP_2"/>
    <property type="match status" value="1"/>
</dbReference>
<dbReference type="PANTHER" id="PTHR37984:SF5">
    <property type="entry name" value="PROTEIN NYNRIN-LIKE"/>
    <property type="match status" value="1"/>
</dbReference>
<dbReference type="InterPro" id="IPR036875">
    <property type="entry name" value="Znf_CCHC_sf"/>
</dbReference>
<evidence type="ECO:0000256" key="4">
    <source>
        <dbReference type="ARBA" id="ARBA00022695"/>
    </source>
</evidence>
<dbReference type="CDD" id="cd00303">
    <property type="entry name" value="retropepsin_like"/>
    <property type="match status" value="1"/>
</dbReference>
<dbReference type="SUPFAM" id="SSF54160">
    <property type="entry name" value="Chromo domain-like"/>
    <property type="match status" value="1"/>
</dbReference>
<dbReference type="SUPFAM" id="SSF56672">
    <property type="entry name" value="DNA/RNA polymerases"/>
    <property type="match status" value="1"/>
</dbReference>
<protein>
    <recommendedName>
        <fullName evidence="1">RNA-directed DNA polymerase</fullName>
        <ecNumber evidence="1">2.7.7.49</ecNumber>
    </recommendedName>
</protein>
<comment type="caution">
    <text evidence="21">The sequence shown here is derived from an EMBL/GenBank/DDBJ whole genome shotgun (WGS) entry which is preliminary data.</text>
</comment>
<keyword evidence="7" id="KW-0064">Aspartyl protease</keyword>
<gene>
    <name evidence="21" type="ORF">E3N88_25995</name>
</gene>
<feature type="compositionally biased region" description="Basic and acidic residues" evidence="17">
    <location>
        <begin position="13"/>
        <end position="36"/>
    </location>
</feature>
<dbReference type="SMART" id="SM00343">
    <property type="entry name" value="ZnF_C2HC"/>
    <property type="match status" value="1"/>
</dbReference>
<dbReference type="GO" id="GO:0008270">
    <property type="term" value="F:zinc ion binding"/>
    <property type="evidence" value="ECO:0007669"/>
    <property type="project" value="UniProtKB-KW"/>
</dbReference>
<name>A0A5N6N7R3_9ASTR</name>
<evidence type="ECO:0000256" key="12">
    <source>
        <dbReference type="ARBA" id="ARBA00022918"/>
    </source>
</evidence>
<dbReference type="Gene3D" id="3.10.10.10">
    <property type="entry name" value="HIV Type 1 Reverse Transcriptase, subunit A, domain 1"/>
    <property type="match status" value="1"/>
</dbReference>
<dbReference type="Gene3D" id="3.30.70.270">
    <property type="match status" value="2"/>
</dbReference>
<dbReference type="InterPro" id="IPR000477">
    <property type="entry name" value="RT_dom"/>
</dbReference>
<dbReference type="Pfam" id="PF17917">
    <property type="entry name" value="RT_RNaseH"/>
    <property type="match status" value="1"/>
</dbReference>
<dbReference type="GO" id="GO:0006508">
    <property type="term" value="P:proteolysis"/>
    <property type="evidence" value="ECO:0007669"/>
    <property type="project" value="UniProtKB-KW"/>
</dbReference>
<dbReference type="InterPro" id="IPR021109">
    <property type="entry name" value="Peptidase_aspartic_dom_sf"/>
</dbReference>
<feature type="domain" description="Integrase catalytic" evidence="20">
    <location>
        <begin position="1079"/>
        <end position="1242"/>
    </location>
</feature>
<keyword evidence="6" id="KW-0479">Metal-binding</keyword>
<keyword evidence="2" id="KW-0645">Protease</keyword>
<keyword evidence="10" id="KW-0460">Magnesium</keyword>
<evidence type="ECO:0000313" key="21">
    <source>
        <dbReference type="EMBL" id="KAD4385826.1"/>
    </source>
</evidence>
<evidence type="ECO:0000256" key="15">
    <source>
        <dbReference type="ARBA" id="ARBA00023172"/>
    </source>
</evidence>
<evidence type="ECO:0000256" key="17">
    <source>
        <dbReference type="SAM" id="MobiDB-lite"/>
    </source>
</evidence>
<feature type="region of interest" description="Disordered" evidence="17">
    <location>
        <begin position="237"/>
        <end position="268"/>
    </location>
</feature>
<evidence type="ECO:0000256" key="6">
    <source>
        <dbReference type="ARBA" id="ARBA00022723"/>
    </source>
</evidence>
<evidence type="ECO:0000256" key="10">
    <source>
        <dbReference type="ARBA" id="ARBA00022842"/>
    </source>
</evidence>
<dbReference type="PANTHER" id="PTHR37984">
    <property type="entry name" value="PROTEIN CBG26694"/>
    <property type="match status" value="1"/>
</dbReference>
<proteinExistence type="predicted"/>
<dbReference type="InterPro" id="IPR056924">
    <property type="entry name" value="SH3_Tf2-1"/>
</dbReference>
<sequence>MAGQKGRPRKQPQKPEEPRVGSEEPVNEDDHEHNEQPENEDEFTLEPIVVKAISDKVCKIMDEKLPALIAKALKDALKDKSEGTKESTKEDEVVIIETKSGDSMTGKLKGCDYKSFKGCNPPTFDGKKDVVATCHWISAMEAVISISECRIDQAVKFAAHSFVEEALHWQYTSRFNEMARLVPHLVSTEERRVKLYMEGLPPKVRIHVKANAPKTFDSTVELSGIVWDDVMADEPVKEETRVKESSVTKRGRTDQRKSSGKKIKREETGLCPNCPGAMRCYNCNGMGHLSKDCRQPRADASGSGKKEEKGKEKQKAKARAFTMTKDDAIEDPDVVTGTFSINNIPASVLFDSGASMSFVSSTFCDGLSGKVKKIDRVFDVETANGKMTRVTEAIDDCYVEIGGHRFPVRLFLITLGGFDVVLGMDWLAKYEANIVCRRKMICLRAIDGSSVTVYGDRAMYAPKIISMIKADVMMRRGCVAYLAYVIEERMDMRTIDDVPVVCNFPDVFPEELPGLPPEREIEFQIDLVPGAQPVAKAPYRLAPTEMKEMMTQLQELLDKGFIRPSVSPWGAPVLFVKKKDGSMRMCIDYTELNKLTVKNMYPLPRIDDLFDQLQGASWFSKIDLRSGYHQLKVREQDIPKTAFRTRYGHYEFLVMSFGLTNAPAAFMDLMNRVCRPMLDQSVIVFIDDILIYSKNEGDHACHIREVLEILRKEKLYAKFSKCAFWLREVQFLGHVVNPEGIMVDPAKVETIMKWSPPKSPTEVRSFLGLAGYYRRFIQDFSKIATPLTKLTKKDIKYEWGPNQEQAFSVLKEKLTQAPVLALPDGNDDLVVYADASRQGLGCVLMQRGRVIAYASRQLKIHEANYPTHDLELAAVVFALKIWRHYLYGVRSTIYTDHKSLKYFFEQKDLNMRQRRWLELLKDYDCDILYHPGKANVVADALSRKTDHPAIRVKSYSLVITLDFLNELKQAQQEGLKEEHVGFERVFGQVKNLEDNDHGVKVRFGRMWVPRNGDIRSRILDEAHKSRYSVHPGATKMYQDLRKDYWWPGMKFNVMQYVNRCLTCAQVKAEHQKPYGYVQPLEVPEWKWEHITMDFITKLPRTAMRHDTIWVIVDRLTKSAHFLPIRETYTSERLSELFVKEIVTRHGVPVSIVSDRDTRFTSRFWKQFHDAMGTRLNISTAYHPQTDGQSERTIQTLEDMLRACIIDFGESWDDHLPLVEFSYNNSYHSSIGMPPYEALYGRRCRTPVCWGEVGQKEMGNKAAVIDMAEKLRVIKARMKAAQDRQKSYADKRRRPIEFDVGDRVLLKVSPWKGIIRFRKRGKLNPRYIGPFLIKARVGKVAYRLDLPEELNGIHPTFHVSHLRKCLADEQAHVPLDDIEVDDRLNYIEEPVAIVDTKEKQLRNKTVRQVRVQWKHRKGSDTTWELEDEMRKFLSSIRRGFRELQENELLFDQTKEETHGILPGESATFKAFRVQGPFRVHMLLRIHLMISSTIHFVNSRNFVYMGFEYGVCNEPPVFRILS</sequence>
<dbReference type="InterPro" id="IPR043128">
    <property type="entry name" value="Rev_trsase/Diguanyl_cyclase"/>
</dbReference>
<keyword evidence="5" id="KW-0540">Nuclease</keyword>
<keyword evidence="8" id="KW-0255">Endonuclease</keyword>
<dbReference type="InterPro" id="IPR050951">
    <property type="entry name" value="Retrovirus_Pol_polyprotein"/>
</dbReference>
<dbReference type="Pfam" id="PF00078">
    <property type="entry name" value="RVT_1"/>
    <property type="match status" value="1"/>
</dbReference>
<evidence type="ECO:0000259" key="18">
    <source>
        <dbReference type="PROSITE" id="PS50158"/>
    </source>
</evidence>
<evidence type="ECO:0000256" key="11">
    <source>
        <dbReference type="ARBA" id="ARBA00022908"/>
    </source>
</evidence>
<evidence type="ECO:0000256" key="8">
    <source>
        <dbReference type="ARBA" id="ARBA00022759"/>
    </source>
</evidence>
<evidence type="ECO:0000256" key="1">
    <source>
        <dbReference type="ARBA" id="ARBA00012493"/>
    </source>
</evidence>